<dbReference type="PANTHER" id="PTHR42971:SF1">
    <property type="entry name" value="TRNA (CYTIDINE(34)-2'-O)-METHYLTRANSFERASE"/>
    <property type="match status" value="1"/>
</dbReference>
<feature type="domain" description="tRNA/rRNA methyltransferase SpoU type" evidence="8">
    <location>
        <begin position="6"/>
        <end position="144"/>
    </location>
</feature>
<dbReference type="Pfam" id="PF00588">
    <property type="entry name" value="SpoU_methylase"/>
    <property type="match status" value="1"/>
</dbReference>
<dbReference type="EMBL" id="QMIE01000007">
    <property type="protein sequence ID" value="TVM17373.1"/>
    <property type="molecule type" value="Genomic_DNA"/>
</dbReference>
<sequence length="154" mass="17098">MPHKPSLVLYEPEIPPNTGNVARLTAGAGVDLHLVEPLGFSLDDKQLKRAGLDYWPRVRLTVWPGWDSLKQHVRDQGCRLVFSTSRSGTSYCDFDYRATDFIVLGPETRGLPEELYAGEPTVRIPITDAVRSLNMSTAAGILLFEALRVSNTMP</sequence>
<proteinExistence type="inferred from homology"/>
<dbReference type="AlphaFoldDB" id="A0A7M3MFS7"/>
<evidence type="ECO:0000313" key="10">
    <source>
        <dbReference type="Proteomes" id="UP000448292"/>
    </source>
</evidence>
<dbReference type="InterPro" id="IPR029028">
    <property type="entry name" value="Alpha/beta_knot_MTases"/>
</dbReference>
<dbReference type="GO" id="GO:0002130">
    <property type="term" value="P:wobble position ribose methylation"/>
    <property type="evidence" value="ECO:0007669"/>
    <property type="project" value="TreeGrafter"/>
</dbReference>
<accession>A0A7M3MFS7</accession>
<dbReference type="InterPro" id="IPR016914">
    <property type="entry name" value="TrmL"/>
</dbReference>
<dbReference type="GO" id="GO:0003723">
    <property type="term" value="F:RNA binding"/>
    <property type="evidence" value="ECO:0007669"/>
    <property type="project" value="InterPro"/>
</dbReference>
<comment type="catalytic activity">
    <reaction evidence="6">
        <text>cytidine(34) in tRNA + S-adenosyl-L-methionine = 2'-O-methylcytidine(34) in tRNA + S-adenosyl-L-homocysteine + H(+)</text>
        <dbReference type="Rhea" id="RHEA:43084"/>
        <dbReference type="Rhea" id="RHEA-COMP:10331"/>
        <dbReference type="Rhea" id="RHEA-COMP:10332"/>
        <dbReference type="ChEBI" id="CHEBI:15378"/>
        <dbReference type="ChEBI" id="CHEBI:57856"/>
        <dbReference type="ChEBI" id="CHEBI:59789"/>
        <dbReference type="ChEBI" id="CHEBI:74495"/>
        <dbReference type="ChEBI" id="CHEBI:82748"/>
        <dbReference type="EC" id="2.1.1.207"/>
    </reaction>
</comment>
<dbReference type="CDD" id="cd18094">
    <property type="entry name" value="SpoU-like_TrmL"/>
    <property type="match status" value="1"/>
</dbReference>
<dbReference type="InterPro" id="IPR001537">
    <property type="entry name" value="SpoU_MeTrfase"/>
</dbReference>
<comment type="function">
    <text evidence="6">Could methylate the ribose at the nucleotide 34 wobble position in tRNA.</text>
</comment>
<evidence type="ECO:0000256" key="7">
    <source>
        <dbReference type="PIRSR" id="PIRSR029256-1"/>
    </source>
</evidence>
<gene>
    <name evidence="9" type="ORF">DPQ33_09335</name>
</gene>
<evidence type="ECO:0000256" key="4">
    <source>
        <dbReference type="ARBA" id="ARBA00022691"/>
    </source>
</evidence>
<keyword evidence="4 6" id="KW-0949">S-adenosyl-L-methionine</keyword>
<dbReference type="GO" id="GO:0008175">
    <property type="term" value="F:tRNA methyltransferase activity"/>
    <property type="evidence" value="ECO:0007669"/>
    <property type="project" value="UniProtKB-UniRule"/>
</dbReference>
<keyword evidence="5 6" id="KW-0819">tRNA processing</keyword>
<evidence type="ECO:0000259" key="8">
    <source>
        <dbReference type="Pfam" id="PF00588"/>
    </source>
</evidence>
<dbReference type="InterPro" id="IPR029026">
    <property type="entry name" value="tRNA_m1G_MTases_N"/>
</dbReference>
<keyword evidence="2 6" id="KW-0489">Methyltransferase</keyword>
<name>A0A7M3MFS7_9BACT</name>
<keyword evidence="10" id="KW-1185">Reference proteome</keyword>
<keyword evidence="1 6" id="KW-0963">Cytoplasm</keyword>
<comment type="catalytic activity">
    <reaction evidence="6">
        <text>5-carboxymethylaminomethyluridine(34) in tRNA(Leu) + S-adenosyl-L-methionine = 5-carboxymethylaminomethyl-2'-O-methyluridine(34) in tRNA(Leu) + S-adenosyl-L-homocysteine + H(+)</text>
        <dbReference type="Rhea" id="RHEA:43088"/>
        <dbReference type="Rhea" id="RHEA-COMP:10333"/>
        <dbReference type="Rhea" id="RHEA-COMP:10334"/>
        <dbReference type="ChEBI" id="CHEBI:15378"/>
        <dbReference type="ChEBI" id="CHEBI:57856"/>
        <dbReference type="ChEBI" id="CHEBI:59789"/>
        <dbReference type="ChEBI" id="CHEBI:74508"/>
        <dbReference type="ChEBI" id="CHEBI:74511"/>
        <dbReference type="EC" id="2.1.1.207"/>
    </reaction>
</comment>
<dbReference type="EC" id="2.1.1.207" evidence="6"/>
<dbReference type="PANTHER" id="PTHR42971">
    <property type="entry name" value="TRNA (CYTIDINE(34)-2'-O)-METHYLTRANSFERASE"/>
    <property type="match status" value="1"/>
</dbReference>
<feature type="binding site" evidence="6 7">
    <location>
        <position position="124"/>
    </location>
    <ligand>
        <name>S-adenosyl-L-methionine</name>
        <dbReference type="ChEBI" id="CHEBI:59789"/>
    </ligand>
</feature>
<dbReference type="GO" id="GO:0008757">
    <property type="term" value="F:S-adenosylmethionine-dependent methyltransferase activity"/>
    <property type="evidence" value="ECO:0007669"/>
    <property type="project" value="UniProtKB-UniRule"/>
</dbReference>
<feature type="binding site" evidence="6 7">
    <location>
        <position position="105"/>
    </location>
    <ligand>
        <name>S-adenosyl-L-methionine</name>
        <dbReference type="ChEBI" id="CHEBI:59789"/>
    </ligand>
</feature>
<comment type="subcellular location">
    <subcellularLocation>
        <location evidence="6">Cytoplasm</location>
    </subcellularLocation>
</comment>
<dbReference type="Proteomes" id="UP000448292">
    <property type="component" value="Unassembled WGS sequence"/>
</dbReference>
<comment type="caution">
    <text evidence="6">Lacks conserved residue(s) required for the propagation of feature annotation.</text>
</comment>
<comment type="caution">
    <text evidence="9">The sequence shown here is derived from an EMBL/GenBank/DDBJ whole genome shotgun (WGS) entry which is preliminary data.</text>
</comment>
<dbReference type="RefSeq" id="WP_144302952.1">
    <property type="nucleotide sequence ID" value="NZ_QMIE01000007.1"/>
</dbReference>
<dbReference type="OrthoDB" id="9789043at2"/>
<keyword evidence="3 6" id="KW-0808">Transferase</keyword>
<comment type="similarity">
    <text evidence="6">Belongs to the class IV-like SAM-binding methyltransferase superfamily. RNA methyltransferase TrmH family. TrmL subfamily.</text>
</comment>
<dbReference type="SUPFAM" id="SSF75217">
    <property type="entry name" value="alpha/beta knot"/>
    <property type="match status" value="1"/>
</dbReference>
<dbReference type="GO" id="GO:0005737">
    <property type="term" value="C:cytoplasm"/>
    <property type="evidence" value="ECO:0007669"/>
    <property type="project" value="UniProtKB-SubCell"/>
</dbReference>
<evidence type="ECO:0000256" key="3">
    <source>
        <dbReference type="ARBA" id="ARBA00022679"/>
    </source>
</evidence>
<dbReference type="PIRSF" id="PIRSF029256">
    <property type="entry name" value="SpoU_TrmH_prd"/>
    <property type="match status" value="1"/>
</dbReference>
<evidence type="ECO:0000256" key="5">
    <source>
        <dbReference type="ARBA" id="ARBA00022694"/>
    </source>
</evidence>
<evidence type="ECO:0000256" key="6">
    <source>
        <dbReference type="HAMAP-Rule" id="MF_01885"/>
    </source>
</evidence>
<feature type="binding site" evidence="6 7">
    <location>
        <position position="132"/>
    </location>
    <ligand>
        <name>S-adenosyl-L-methionine</name>
        <dbReference type="ChEBI" id="CHEBI:59789"/>
    </ligand>
</feature>
<organism evidence="9 10">
    <name type="scientific">Oceanidesulfovibrio indonesiensis</name>
    <dbReference type="NCBI Taxonomy" id="54767"/>
    <lineage>
        <taxon>Bacteria</taxon>
        <taxon>Pseudomonadati</taxon>
        <taxon>Thermodesulfobacteriota</taxon>
        <taxon>Desulfovibrionia</taxon>
        <taxon>Desulfovibrionales</taxon>
        <taxon>Desulfovibrionaceae</taxon>
        <taxon>Oceanidesulfovibrio</taxon>
    </lineage>
</organism>
<evidence type="ECO:0000256" key="1">
    <source>
        <dbReference type="ARBA" id="ARBA00022490"/>
    </source>
</evidence>
<dbReference type="Gene3D" id="3.40.1280.10">
    <property type="match status" value="1"/>
</dbReference>
<reference evidence="9 10" key="1">
    <citation type="submission" date="2018-06" db="EMBL/GenBank/DDBJ databases">
        <title>Complete genome of Desulfovibrio indonesiensis P37SLT.</title>
        <authorList>
            <person name="Crispim J.S."/>
            <person name="Vidigal P.M.P."/>
            <person name="Silva L.C.F."/>
            <person name="Laguardia C.N."/>
            <person name="Araujo L.C."/>
            <person name="Dias R.S."/>
            <person name="Sousa M.P."/>
            <person name="Paula S.O."/>
            <person name="Silva C."/>
        </authorList>
    </citation>
    <scope>NUCLEOTIDE SEQUENCE [LARGE SCALE GENOMIC DNA]</scope>
    <source>
        <strain evidence="9 10">P37SLT</strain>
    </source>
</reference>
<protein>
    <recommendedName>
        <fullName evidence="6">Putative tRNA (cytidine(34)-2'-O)-methyltransferase</fullName>
        <ecNumber evidence="6">2.1.1.207</ecNumber>
    </recommendedName>
    <alternativeName>
        <fullName evidence="6">tRNA (cytidine/uridine-2'-O-)-methyltransferase</fullName>
    </alternativeName>
</protein>
<dbReference type="HAMAP" id="MF_01885">
    <property type="entry name" value="tRNA_methyltr_TrmL"/>
    <property type="match status" value="1"/>
</dbReference>
<evidence type="ECO:0000313" key="9">
    <source>
        <dbReference type="EMBL" id="TVM17373.1"/>
    </source>
</evidence>
<evidence type="ECO:0000256" key="2">
    <source>
        <dbReference type="ARBA" id="ARBA00022603"/>
    </source>
</evidence>